<dbReference type="RefSeq" id="WP_385875968.1">
    <property type="nucleotide sequence ID" value="NZ_JBHLXE010000024.1"/>
</dbReference>
<keyword evidence="1" id="KW-0812">Transmembrane</keyword>
<protein>
    <submittedName>
        <fullName evidence="2">Uncharacterized protein</fullName>
    </submittedName>
</protein>
<proteinExistence type="predicted"/>
<dbReference type="Proteomes" id="UP001589758">
    <property type="component" value="Unassembled WGS sequence"/>
</dbReference>
<comment type="caution">
    <text evidence="2">The sequence shown here is derived from an EMBL/GenBank/DDBJ whole genome shotgun (WGS) entry which is preliminary data.</text>
</comment>
<feature type="transmembrane region" description="Helical" evidence="1">
    <location>
        <begin position="12"/>
        <end position="30"/>
    </location>
</feature>
<keyword evidence="3" id="KW-1185">Reference proteome</keyword>
<feature type="transmembrane region" description="Helical" evidence="1">
    <location>
        <begin position="89"/>
        <end position="113"/>
    </location>
</feature>
<feature type="transmembrane region" description="Helical" evidence="1">
    <location>
        <begin position="125"/>
        <end position="150"/>
    </location>
</feature>
<name>A0ABV6C7F7_9GAMM</name>
<evidence type="ECO:0000313" key="3">
    <source>
        <dbReference type="Proteomes" id="UP001589758"/>
    </source>
</evidence>
<keyword evidence="1" id="KW-0472">Membrane</keyword>
<accession>A0ABV6C7F7</accession>
<reference evidence="2 3" key="1">
    <citation type="submission" date="2024-09" db="EMBL/GenBank/DDBJ databases">
        <authorList>
            <person name="Sun Q."/>
            <person name="Mori K."/>
        </authorList>
    </citation>
    <scope>NUCLEOTIDE SEQUENCE [LARGE SCALE GENOMIC DNA]</scope>
    <source>
        <strain evidence="2 3">CCM 8545</strain>
    </source>
</reference>
<evidence type="ECO:0000256" key="1">
    <source>
        <dbReference type="SAM" id="Phobius"/>
    </source>
</evidence>
<organism evidence="2 3">
    <name type="scientific">Thorsellia kenyensis</name>
    <dbReference type="NCBI Taxonomy" id="1549888"/>
    <lineage>
        <taxon>Bacteria</taxon>
        <taxon>Pseudomonadati</taxon>
        <taxon>Pseudomonadota</taxon>
        <taxon>Gammaproteobacteria</taxon>
        <taxon>Enterobacterales</taxon>
        <taxon>Thorselliaceae</taxon>
        <taxon>Thorsellia</taxon>
    </lineage>
</organism>
<dbReference type="EMBL" id="JBHLXE010000024">
    <property type="protein sequence ID" value="MFC0178911.1"/>
    <property type="molecule type" value="Genomic_DNA"/>
</dbReference>
<gene>
    <name evidence="2" type="ORF">ACFFIT_02185</name>
</gene>
<feature type="transmembrane region" description="Helical" evidence="1">
    <location>
        <begin position="64"/>
        <end position="83"/>
    </location>
</feature>
<feature type="transmembrane region" description="Helical" evidence="1">
    <location>
        <begin position="36"/>
        <end position="57"/>
    </location>
</feature>
<keyword evidence="1" id="KW-1133">Transmembrane helix</keyword>
<sequence>MNIKAKSQQITEMLLLIFLMAGIILVGNLIGYSKPIIPSIIAMLIIALIAGVGYLIGLLPYFKLLPNIVWISFLGIYLSSPFFPWQQTILFYANNISFASVSTPVLAFAGLAVGKDLGLFKQLSWKIIPVAVAVFSGTFIFSAILAHFTLNW</sequence>
<evidence type="ECO:0000313" key="2">
    <source>
        <dbReference type="EMBL" id="MFC0178911.1"/>
    </source>
</evidence>